<evidence type="ECO:0000256" key="3">
    <source>
        <dbReference type="ARBA" id="ARBA00022448"/>
    </source>
</evidence>
<dbReference type="PANTHER" id="PTHR21294:SF8">
    <property type="entry name" value="ELECTRON TRANSFER FLAVOPROTEIN SUBUNIT BETA"/>
    <property type="match status" value="1"/>
</dbReference>
<dbReference type="PIRSF" id="PIRSF000090">
    <property type="entry name" value="Beta-ETF"/>
    <property type="match status" value="1"/>
</dbReference>
<gene>
    <name evidence="6" type="ORF">GWO12_10000</name>
</gene>
<dbReference type="InterPro" id="IPR012255">
    <property type="entry name" value="ETF_b"/>
</dbReference>
<sequence length="249" mass="26856">MNIIVCVKRVPDSEIRVAIADDGKTLDSQGIKYVLNPYDEFAVEEALKLRETAGEGDVTVMTLGSDDAKETLRTTLAMGADQAVLLKGEPSVDGLGTAEKLAEAIRDRECDLVLFGKQAIDDDNLQVPAMVAELLGLPCATVVVELEVSDGKLEAKREIEGAHELVRFELPGVVAAQKGLNEPRYASLKGIMQAKKKPLEEVDVGTVESRLEVLELKKPEERSGGVIVGEGPDAVPTLLQKLREEAKVL</sequence>
<evidence type="ECO:0000259" key="5">
    <source>
        <dbReference type="SMART" id="SM00893"/>
    </source>
</evidence>
<evidence type="ECO:0000313" key="6">
    <source>
        <dbReference type="EMBL" id="NIR75424.1"/>
    </source>
</evidence>
<dbReference type="AlphaFoldDB" id="A0AAE4Z8V1"/>
<dbReference type="Gene3D" id="3.40.50.620">
    <property type="entry name" value="HUPs"/>
    <property type="match status" value="1"/>
</dbReference>
<evidence type="ECO:0000256" key="4">
    <source>
        <dbReference type="ARBA" id="ARBA00022982"/>
    </source>
</evidence>
<dbReference type="GO" id="GO:0009055">
    <property type="term" value="F:electron transfer activity"/>
    <property type="evidence" value="ECO:0007669"/>
    <property type="project" value="InterPro"/>
</dbReference>
<protein>
    <recommendedName>
        <fullName evidence="2">Electron transfer flavoprotein subunit beta</fullName>
    </recommendedName>
</protein>
<dbReference type="Pfam" id="PF01012">
    <property type="entry name" value="ETF"/>
    <property type="match status" value="1"/>
</dbReference>
<comment type="similarity">
    <text evidence="1">Belongs to the ETF beta-subunit/FixA family.</text>
</comment>
<organism evidence="6 7">
    <name type="scientific">Candidatus Kutchimonas denitrificans</name>
    <dbReference type="NCBI Taxonomy" id="3056748"/>
    <lineage>
        <taxon>Bacteria</taxon>
        <taxon>Pseudomonadati</taxon>
        <taxon>Gemmatimonadota</taxon>
        <taxon>Gemmatimonadia</taxon>
        <taxon>Candidatus Palauibacterales</taxon>
        <taxon>Candidatus Palauibacteraceae</taxon>
        <taxon>Candidatus Kutchimonas</taxon>
    </lineage>
</organism>
<dbReference type="InterPro" id="IPR033948">
    <property type="entry name" value="ETF_beta_N"/>
</dbReference>
<proteinExistence type="inferred from homology"/>
<dbReference type="SUPFAM" id="SSF52402">
    <property type="entry name" value="Adenine nucleotide alpha hydrolases-like"/>
    <property type="match status" value="1"/>
</dbReference>
<accession>A0AAE4Z8V1</accession>
<evidence type="ECO:0000313" key="7">
    <source>
        <dbReference type="Proteomes" id="UP000702544"/>
    </source>
</evidence>
<feature type="domain" description="Electron transfer flavoprotein alpha/beta-subunit N-terminal" evidence="5">
    <location>
        <begin position="23"/>
        <end position="208"/>
    </location>
</feature>
<name>A0AAE4Z8V1_9BACT</name>
<keyword evidence="4" id="KW-0249">Electron transport</keyword>
<dbReference type="PANTHER" id="PTHR21294">
    <property type="entry name" value="ELECTRON TRANSFER FLAVOPROTEIN BETA-SUBUNIT"/>
    <property type="match status" value="1"/>
</dbReference>
<evidence type="ECO:0000256" key="1">
    <source>
        <dbReference type="ARBA" id="ARBA00007557"/>
    </source>
</evidence>
<keyword evidence="3" id="KW-0813">Transport</keyword>
<reference evidence="6 7" key="1">
    <citation type="submission" date="2020-01" db="EMBL/GenBank/DDBJ databases">
        <title>Genomes assembled from Gulf of Kutch pelagic sediment metagenomes.</title>
        <authorList>
            <person name="Chandrashekar M."/>
            <person name="Mahajan M.S."/>
            <person name="Dave K.J."/>
            <person name="Vatsa P."/>
            <person name="Nathani N.M."/>
        </authorList>
    </citation>
    <scope>NUCLEOTIDE SEQUENCE [LARGE SCALE GENOMIC DNA]</scope>
    <source>
        <strain evidence="6">KS3-K002</strain>
    </source>
</reference>
<dbReference type="CDD" id="cd01714">
    <property type="entry name" value="ETF_beta"/>
    <property type="match status" value="1"/>
</dbReference>
<dbReference type="SMART" id="SM00893">
    <property type="entry name" value="ETF"/>
    <property type="match status" value="1"/>
</dbReference>
<dbReference type="EMBL" id="JAACAK010000080">
    <property type="protein sequence ID" value="NIR75424.1"/>
    <property type="molecule type" value="Genomic_DNA"/>
</dbReference>
<dbReference type="Proteomes" id="UP000702544">
    <property type="component" value="Unassembled WGS sequence"/>
</dbReference>
<comment type="caution">
    <text evidence="6">The sequence shown here is derived from an EMBL/GenBank/DDBJ whole genome shotgun (WGS) entry which is preliminary data.</text>
</comment>
<dbReference type="InterPro" id="IPR014729">
    <property type="entry name" value="Rossmann-like_a/b/a_fold"/>
</dbReference>
<evidence type="ECO:0000256" key="2">
    <source>
        <dbReference type="ARBA" id="ARBA00016797"/>
    </source>
</evidence>
<dbReference type="InterPro" id="IPR014730">
    <property type="entry name" value="ETF_a/b_N"/>
</dbReference>